<name>A0A811SBZ8_9POAL</name>
<protein>
    <submittedName>
        <fullName evidence="2">Uncharacterized protein</fullName>
    </submittedName>
</protein>
<keyword evidence="3" id="KW-1185">Reference proteome</keyword>
<proteinExistence type="predicted"/>
<sequence length="160" mass="17274">MELVTGAMGASSSNWASCSSRSTAFRRASRRRSSLCHGSSGSCTPGSFLFHVSLVGHAEELHARAGSSAMAASSPATCGLQRDPPHPAIPELVLSTVKSGELYRRTQGRRPTAAAPLPRDRGGRSRPRLPQEKSFVTATAPIQESKDYRYPSRHQTRTRL</sequence>
<evidence type="ECO:0000313" key="3">
    <source>
        <dbReference type="Proteomes" id="UP000604825"/>
    </source>
</evidence>
<dbReference type="EMBL" id="CAJGYO010000019">
    <property type="protein sequence ID" value="CAD6338813.1"/>
    <property type="molecule type" value="Genomic_DNA"/>
</dbReference>
<dbReference type="Proteomes" id="UP000604825">
    <property type="component" value="Unassembled WGS sequence"/>
</dbReference>
<evidence type="ECO:0000256" key="1">
    <source>
        <dbReference type="SAM" id="MobiDB-lite"/>
    </source>
</evidence>
<accession>A0A811SBZ8</accession>
<evidence type="ECO:0000313" key="2">
    <source>
        <dbReference type="EMBL" id="CAD6338813.1"/>
    </source>
</evidence>
<comment type="caution">
    <text evidence="2">The sequence shown here is derived from an EMBL/GenBank/DDBJ whole genome shotgun (WGS) entry which is preliminary data.</text>
</comment>
<gene>
    <name evidence="2" type="ORF">NCGR_LOCUS62911</name>
</gene>
<dbReference type="AlphaFoldDB" id="A0A811SBZ8"/>
<organism evidence="2 3">
    <name type="scientific">Miscanthus lutarioriparius</name>
    <dbReference type="NCBI Taxonomy" id="422564"/>
    <lineage>
        <taxon>Eukaryota</taxon>
        <taxon>Viridiplantae</taxon>
        <taxon>Streptophyta</taxon>
        <taxon>Embryophyta</taxon>
        <taxon>Tracheophyta</taxon>
        <taxon>Spermatophyta</taxon>
        <taxon>Magnoliopsida</taxon>
        <taxon>Liliopsida</taxon>
        <taxon>Poales</taxon>
        <taxon>Poaceae</taxon>
        <taxon>PACMAD clade</taxon>
        <taxon>Panicoideae</taxon>
        <taxon>Andropogonodae</taxon>
        <taxon>Andropogoneae</taxon>
        <taxon>Saccharinae</taxon>
        <taxon>Miscanthus</taxon>
    </lineage>
</organism>
<feature type="region of interest" description="Disordered" evidence="1">
    <location>
        <begin position="100"/>
        <end position="160"/>
    </location>
</feature>
<reference evidence="2" key="1">
    <citation type="submission" date="2020-10" db="EMBL/GenBank/DDBJ databases">
        <authorList>
            <person name="Han B."/>
            <person name="Lu T."/>
            <person name="Zhao Q."/>
            <person name="Huang X."/>
            <person name="Zhao Y."/>
        </authorList>
    </citation>
    <scope>NUCLEOTIDE SEQUENCE</scope>
</reference>
<feature type="compositionally biased region" description="Basic residues" evidence="1">
    <location>
        <begin position="151"/>
        <end position="160"/>
    </location>
</feature>